<dbReference type="PANTHER" id="PTHR13769:SF5">
    <property type="entry name" value="APOLIPOPROTEIN B-100-RELATED"/>
    <property type="match status" value="1"/>
</dbReference>
<dbReference type="GO" id="GO:0006642">
    <property type="term" value="P:triglyceride mobilization"/>
    <property type="evidence" value="ECO:0007669"/>
    <property type="project" value="TreeGrafter"/>
</dbReference>
<dbReference type="InterPro" id="IPR052418">
    <property type="entry name" value="Apolipoprotein_B"/>
</dbReference>
<dbReference type="GO" id="GO:0034362">
    <property type="term" value="C:low-density lipoprotein particle"/>
    <property type="evidence" value="ECO:0007669"/>
    <property type="project" value="TreeGrafter"/>
</dbReference>
<keyword evidence="2" id="KW-1185">Reference proteome</keyword>
<dbReference type="GO" id="GO:0034359">
    <property type="term" value="C:mature chylomicron"/>
    <property type="evidence" value="ECO:0007669"/>
    <property type="project" value="TreeGrafter"/>
</dbReference>
<dbReference type="GO" id="GO:0030301">
    <property type="term" value="P:cholesterol transport"/>
    <property type="evidence" value="ECO:0007669"/>
    <property type="project" value="TreeGrafter"/>
</dbReference>
<dbReference type="GO" id="GO:0042953">
    <property type="term" value="P:lipoprotein transport"/>
    <property type="evidence" value="ECO:0007669"/>
    <property type="project" value="TreeGrafter"/>
</dbReference>
<proteinExistence type="predicted"/>
<dbReference type="PANTHER" id="PTHR13769">
    <property type="entry name" value="APOLIPOPROTEIN B"/>
    <property type="match status" value="1"/>
</dbReference>
<dbReference type="GO" id="GO:0034361">
    <property type="term" value="C:very-low-density lipoprotein particle"/>
    <property type="evidence" value="ECO:0007669"/>
    <property type="project" value="TreeGrafter"/>
</dbReference>
<dbReference type="AlphaFoldDB" id="A0A315VZ52"/>
<dbReference type="GO" id="GO:0042632">
    <property type="term" value="P:cholesterol homeostasis"/>
    <property type="evidence" value="ECO:0007669"/>
    <property type="project" value="TreeGrafter"/>
</dbReference>
<reference evidence="1 2" key="1">
    <citation type="journal article" date="2018" name="G3 (Bethesda)">
        <title>A High-Quality Reference Genome for the Invasive Mosquitofish Gambusia affinis Using a Chicago Library.</title>
        <authorList>
            <person name="Hoffberg S.L."/>
            <person name="Troendle N.J."/>
            <person name="Glenn T.C."/>
            <person name="Mahmud O."/>
            <person name="Louha S."/>
            <person name="Chalopin D."/>
            <person name="Bennetzen J.L."/>
            <person name="Mauricio R."/>
        </authorList>
    </citation>
    <scope>NUCLEOTIDE SEQUENCE [LARGE SCALE GENOMIC DNA]</scope>
    <source>
        <strain evidence="1">NE01/NJP1002.9</strain>
        <tissue evidence="1">Muscle</tissue>
    </source>
</reference>
<dbReference type="Proteomes" id="UP000250572">
    <property type="component" value="Unassembled WGS sequence"/>
</dbReference>
<evidence type="ECO:0000313" key="1">
    <source>
        <dbReference type="EMBL" id="PWA27739.1"/>
    </source>
</evidence>
<dbReference type="EMBL" id="NHOQ01001000">
    <property type="protein sequence ID" value="PWA27739.1"/>
    <property type="molecule type" value="Genomic_DNA"/>
</dbReference>
<dbReference type="GO" id="GO:0050750">
    <property type="term" value="F:low-density lipoprotein particle receptor binding"/>
    <property type="evidence" value="ECO:0007669"/>
    <property type="project" value="TreeGrafter"/>
</dbReference>
<gene>
    <name evidence="1" type="ORF">CCH79_00000448</name>
</gene>
<comment type="caution">
    <text evidence="1">The sequence shown here is derived from an EMBL/GenBank/DDBJ whole genome shotgun (WGS) entry which is preliminary data.</text>
</comment>
<organism evidence="1 2">
    <name type="scientific">Gambusia affinis</name>
    <name type="common">Western mosquitofish</name>
    <name type="synonym">Heterandria affinis</name>
    <dbReference type="NCBI Taxonomy" id="33528"/>
    <lineage>
        <taxon>Eukaryota</taxon>
        <taxon>Metazoa</taxon>
        <taxon>Chordata</taxon>
        <taxon>Craniata</taxon>
        <taxon>Vertebrata</taxon>
        <taxon>Euteleostomi</taxon>
        <taxon>Actinopterygii</taxon>
        <taxon>Neopterygii</taxon>
        <taxon>Teleostei</taxon>
        <taxon>Neoteleostei</taxon>
        <taxon>Acanthomorphata</taxon>
        <taxon>Ovalentaria</taxon>
        <taxon>Atherinomorphae</taxon>
        <taxon>Cyprinodontiformes</taxon>
        <taxon>Poeciliidae</taxon>
        <taxon>Poeciliinae</taxon>
        <taxon>Gambusia</taxon>
    </lineage>
</organism>
<name>A0A315VZ52_GAMAF</name>
<protein>
    <submittedName>
        <fullName evidence="1">Uncharacterized protein</fullName>
    </submittedName>
</protein>
<dbReference type="GO" id="GO:0120020">
    <property type="term" value="F:cholesterol transfer activity"/>
    <property type="evidence" value="ECO:0007669"/>
    <property type="project" value="TreeGrafter"/>
</dbReference>
<evidence type="ECO:0000313" key="2">
    <source>
        <dbReference type="Proteomes" id="UP000250572"/>
    </source>
</evidence>
<sequence>MASNFVLTKSHLNMDVEHVIVQAWGDVQHKLNLGITSPMFTDLRLLYDAQRDHVNVSVSTPSSGFFGLQLDCRDPSQMSARFYGRSPMSSEIDFDILLISTTNMNILYMMAPEDLVKELSDKYQITSSMEMLQHSVTNHRISHL</sequence>
<accession>A0A315VZ52</accession>